<comment type="caution">
    <text evidence="2">The sequence shown here is derived from an EMBL/GenBank/DDBJ whole genome shotgun (WGS) entry which is preliminary data.</text>
</comment>
<organism evidence="2 3">
    <name type="scientific">Candidatus Falkowbacteria bacterium RIFOXYA2_FULL_38_12</name>
    <dbReference type="NCBI Taxonomy" id="1797993"/>
    <lineage>
        <taxon>Bacteria</taxon>
        <taxon>Candidatus Falkowiibacteriota</taxon>
    </lineage>
</organism>
<proteinExistence type="predicted"/>
<evidence type="ECO:0000313" key="2">
    <source>
        <dbReference type="EMBL" id="OGF20813.1"/>
    </source>
</evidence>
<evidence type="ECO:0000256" key="1">
    <source>
        <dbReference type="SAM" id="Phobius"/>
    </source>
</evidence>
<dbReference type="AlphaFoldDB" id="A0A1F5S311"/>
<feature type="transmembrane region" description="Helical" evidence="1">
    <location>
        <begin position="46"/>
        <end position="65"/>
    </location>
</feature>
<protein>
    <submittedName>
        <fullName evidence="2">Uncharacterized protein</fullName>
    </submittedName>
</protein>
<keyword evidence="1" id="KW-0472">Membrane</keyword>
<sequence length="70" mass="8050">MKSISVFAKATARQEATAEIKNTKKKAEAKLLLNRNFTLALKKRVLVLRNSFFILFFNPYSMGLLRSRSQ</sequence>
<dbReference type="Proteomes" id="UP000177407">
    <property type="component" value="Unassembled WGS sequence"/>
</dbReference>
<name>A0A1F5S311_9BACT</name>
<keyword evidence="1" id="KW-0812">Transmembrane</keyword>
<accession>A0A1F5S311</accession>
<keyword evidence="1" id="KW-1133">Transmembrane helix</keyword>
<gene>
    <name evidence="2" type="ORF">A2257_03540</name>
</gene>
<evidence type="ECO:0000313" key="3">
    <source>
        <dbReference type="Proteomes" id="UP000177407"/>
    </source>
</evidence>
<reference evidence="2 3" key="1">
    <citation type="journal article" date="2016" name="Nat. Commun.">
        <title>Thousands of microbial genomes shed light on interconnected biogeochemical processes in an aquifer system.</title>
        <authorList>
            <person name="Anantharaman K."/>
            <person name="Brown C.T."/>
            <person name="Hug L.A."/>
            <person name="Sharon I."/>
            <person name="Castelle C.J."/>
            <person name="Probst A.J."/>
            <person name="Thomas B.C."/>
            <person name="Singh A."/>
            <person name="Wilkins M.J."/>
            <person name="Karaoz U."/>
            <person name="Brodie E.L."/>
            <person name="Williams K.H."/>
            <person name="Hubbard S.S."/>
            <person name="Banfield J.F."/>
        </authorList>
    </citation>
    <scope>NUCLEOTIDE SEQUENCE [LARGE SCALE GENOMIC DNA]</scope>
</reference>
<dbReference type="EMBL" id="MFGA01000020">
    <property type="protein sequence ID" value="OGF20813.1"/>
    <property type="molecule type" value="Genomic_DNA"/>
</dbReference>